<accession>R4K800</accession>
<dbReference type="AlphaFoldDB" id="R4K800"/>
<proteinExistence type="predicted"/>
<dbReference type="HOGENOM" id="CLU_111585_5_1_9"/>
<reference evidence="5 6" key="1">
    <citation type="submission" date="2012-01" db="EMBL/GenBank/DDBJ databases">
        <title>Complete sequence of chromosome of Clostridium pasteurianum BC1.</title>
        <authorList>
            <consortium name="US DOE Joint Genome Institute"/>
            <person name="Lucas S."/>
            <person name="Han J."/>
            <person name="Lapidus A."/>
            <person name="Cheng J.-F."/>
            <person name="Goodwin L."/>
            <person name="Pitluck S."/>
            <person name="Peters L."/>
            <person name="Mikhailova N."/>
            <person name="Teshima H."/>
            <person name="Detter J.C."/>
            <person name="Han C."/>
            <person name="Tapia R."/>
            <person name="Land M."/>
            <person name="Hauser L."/>
            <person name="Kyrpides N."/>
            <person name="Ivanova N."/>
            <person name="Pagani I."/>
            <person name="Dunn J."/>
            <person name="Taghavi S."/>
            <person name="Francis A."/>
            <person name="van der Lelie D."/>
            <person name="Woyke T."/>
        </authorList>
    </citation>
    <scope>NUCLEOTIDE SEQUENCE [LARGE SCALE GENOMIC DNA]</scope>
    <source>
        <strain evidence="5 6">BC1</strain>
    </source>
</reference>
<dbReference type="PANTHER" id="PTHR33204:SF29">
    <property type="entry name" value="TRANSCRIPTIONAL REGULATOR"/>
    <property type="match status" value="1"/>
</dbReference>
<dbReference type="EMBL" id="CP003261">
    <property type="protein sequence ID" value="AGK95770.1"/>
    <property type="molecule type" value="Genomic_DNA"/>
</dbReference>
<organism evidence="5 6">
    <name type="scientific">Clostridium pasteurianum BC1</name>
    <dbReference type="NCBI Taxonomy" id="86416"/>
    <lineage>
        <taxon>Bacteria</taxon>
        <taxon>Bacillati</taxon>
        <taxon>Bacillota</taxon>
        <taxon>Clostridia</taxon>
        <taxon>Eubacteriales</taxon>
        <taxon>Clostridiaceae</taxon>
        <taxon>Clostridium</taxon>
    </lineage>
</organism>
<gene>
    <name evidence="5" type="ORF">Clopa_0733</name>
</gene>
<keyword evidence="1" id="KW-0805">Transcription regulation</keyword>
<dbReference type="KEGG" id="cpas:Clopa_0733"/>
<dbReference type="Pfam" id="PF01638">
    <property type="entry name" value="HxlR"/>
    <property type="match status" value="1"/>
</dbReference>
<evidence type="ECO:0000256" key="1">
    <source>
        <dbReference type="ARBA" id="ARBA00023015"/>
    </source>
</evidence>
<dbReference type="GO" id="GO:0003677">
    <property type="term" value="F:DNA binding"/>
    <property type="evidence" value="ECO:0007669"/>
    <property type="project" value="UniProtKB-KW"/>
</dbReference>
<dbReference type="SUPFAM" id="SSF46785">
    <property type="entry name" value="Winged helix' DNA-binding domain"/>
    <property type="match status" value="1"/>
</dbReference>
<dbReference type="RefSeq" id="WP_015614095.1">
    <property type="nucleotide sequence ID" value="NC_021182.1"/>
</dbReference>
<dbReference type="PROSITE" id="PS51118">
    <property type="entry name" value="HTH_HXLR"/>
    <property type="match status" value="1"/>
</dbReference>
<dbReference type="PANTHER" id="PTHR33204">
    <property type="entry name" value="TRANSCRIPTIONAL REGULATOR, MARR FAMILY"/>
    <property type="match status" value="1"/>
</dbReference>
<dbReference type="InterPro" id="IPR036390">
    <property type="entry name" value="WH_DNA-bd_sf"/>
</dbReference>
<protein>
    <submittedName>
        <fullName evidence="5">Putative transcriptional regulator</fullName>
    </submittedName>
</protein>
<dbReference type="Proteomes" id="UP000013523">
    <property type="component" value="Chromosome"/>
</dbReference>
<dbReference type="InterPro" id="IPR036388">
    <property type="entry name" value="WH-like_DNA-bd_sf"/>
</dbReference>
<keyword evidence="2" id="KW-0238">DNA-binding</keyword>
<name>R4K800_CLOPA</name>
<dbReference type="Gene3D" id="1.10.10.10">
    <property type="entry name" value="Winged helix-like DNA-binding domain superfamily/Winged helix DNA-binding domain"/>
    <property type="match status" value="1"/>
</dbReference>
<keyword evidence="6" id="KW-1185">Reference proteome</keyword>
<evidence type="ECO:0000256" key="3">
    <source>
        <dbReference type="ARBA" id="ARBA00023163"/>
    </source>
</evidence>
<feature type="domain" description="HTH hxlR-type" evidence="4">
    <location>
        <begin position="9"/>
        <end position="107"/>
    </location>
</feature>
<evidence type="ECO:0000256" key="2">
    <source>
        <dbReference type="ARBA" id="ARBA00023125"/>
    </source>
</evidence>
<sequence>MNNLKTFNCPIEAPISLIGGKYKAIILFHLVNKTLRFNELQKLIPQATPKMLTQQLRELEGDGLIVRTVYPVVPPKTEYCLSGFGESIIPILNLMCDWGTNYLNKSDT</sequence>
<evidence type="ECO:0000313" key="5">
    <source>
        <dbReference type="EMBL" id="AGK95770.1"/>
    </source>
</evidence>
<evidence type="ECO:0000313" key="6">
    <source>
        <dbReference type="Proteomes" id="UP000013523"/>
    </source>
</evidence>
<dbReference type="eggNOG" id="COG1733">
    <property type="taxonomic scope" value="Bacteria"/>
</dbReference>
<keyword evidence="3" id="KW-0804">Transcription</keyword>
<dbReference type="PATRIC" id="fig|86416.3.peg.721"/>
<evidence type="ECO:0000259" key="4">
    <source>
        <dbReference type="PROSITE" id="PS51118"/>
    </source>
</evidence>
<dbReference type="InterPro" id="IPR002577">
    <property type="entry name" value="HTH_HxlR"/>
</dbReference>
<dbReference type="OrthoDB" id="9791143at2"/>